<proteinExistence type="predicted"/>
<accession>A0ABS1VY33</accession>
<dbReference type="SUPFAM" id="SSF51905">
    <property type="entry name" value="FAD/NAD(P)-binding domain"/>
    <property type="match status" value="1"/>
</dbReference>
<organism evidence="7 8">
    <name type="scientific">Paractinoplanes lichenicola</name>
    <dbReference type="NCBI Taxonomy" id="2802976"/>
    <lineage>
        <taxon>Bacteria</taxon>
        <taxon>Bacillati</taxon>
        <taxon>Actinomycetota</taxon>
        <taxon>Actinomycetes</taxon>
        <taxon>Micromonosporales</taxon>
        <taxon>Micromonosporaceae</taxon>
        <taxon>Paractinoplanes</taxon>
    </lineage>
</organism>
<reference evidence="7 8" key="1">
    <citation type="submission" date="2021-01" db="EMBL/GenBank/DDBJ databases">
        <title>Actinoplanes sp. nov. LDG1-01 isolated from lichen.</title>
        <authorList>
            <person name="Saeng-In P."/>
            <person name="Phongsopitanun W."/>
            <person name="Kanchanasin P."/>
            <person name="Yuki M."/>
            <person name="Kudo T."/>
            <person name="Ohkuma M."/>
            <person name="Tanasupawat S."/>
        </authorList>
    </citation>
    <scope>NUCLEOTIDE SEQUENCE [LARGE SCALE GENOMIC DNA]</scope>
    <source>
        <strain evidence="7 8">LDG1-01</strain>
    </source>
</reference>
<evidence type="ECO:0000313" key="8">
    <source>
        <dbReference type="Proteomes" id="UP000598996"/>
    </source>
</evidence>
<dbReference type="Pfam" id="PF01494">
    <property type="entry name" value="FAD_binding_3"/>
    <property type="match status" value="2"/>
</dbReference>
<comment type="caution">
    <text evidence="7">The sequence shown here is derived from an EMBL/GenBank/DDBJ whole genome shotgun (WGS) entry which is preliminary data.</text>
</comment>
<protein>
    <submittedName>
        <fullName evidence="7">FAD-dependent monooxygenase</fullName>
    </submittedName>
</protein>
<feature type="domain" description="FAD-binding" evidence="6">
    <location>
        <begin position="244"/>
        <end position="290"/>
    </location>
</feature>
<dbReference type="PANTHER" id="PTHR13789">
    <property type="entry name" value="MONOOXYGENASE"/>
    <property type="match status" value="1"/>
</dbReference>
<dbReference type="GO" id="GO:0004497">
    <property type="term" value="F:monooxygenase activity"/>
    <property type="evidence" value="ECO:0007669"/>
    <property type="project" value="UniProtKB-KW"/>
</dbReference>
<evidence type="ECO:0000256" key="1">
    <source>
        <dbReference type="ARBA" id="ARBA00001974"/>
    </source>
</evidence>
<sequence>MDGQVVIVGAGIGGLATAAVLARRGVRCVVLERATGFADTGAGIQIAPNGSAVLHRLGLAGELAGACRPAERQIRRWSDDATIGTVELGAAAVRRYGSPYYTLRRSHLHRMLLGLVDVRFGAACTGVNDRGDHVVVSLEDGTRLTADVVIGADGLRSVVRRAVVADRLRASGWVAYRAVVPDFPAHGNRVIVRLGPGRHLVSYPLGDGSLNVVAVMPSSLAAPSFDGWHCSALSLVSCAGRFDRYELFDRPRSAWRRGRVVLLGDAAHPLLPFLAQGACQALEDAEAIAKGVENYQAVRASRVARVAAAGLAGAREYHFEDGPSQRARDDRLAAVGLPGQDWLFGYGS</sequence>
<feature type="domain" description="FAD-binding" evidence="6">
    <location>
        <begin position="4"/>
        <end position="166"/>
    </location>
</feature>
<dbReference type="Proteomes" id="UP000598996">
    <property type="component" value="Unassembled WGS sequence"/>
</dbReference>
<keyword evidence="2" id="KW-0285">Flavoprotein</keyword>
<gene>
    <name evidence="7" type="ORF">JKJ07_34315</name>
</gene>
<dbReference type="InterPro" id="IPR036188">
    <property type="entry name" value="FAD/NAD-bd_sf"/>
</dbReference>
<evidence type="ECO:0000259" key="6">
    <source>
        <dbReference type="Pfam" id="PF01494"/>
    </source>
</evidence>
<keyword evidence="4" id="KW-0560">Oxidoreductase</keyword>
<dbReference type="RefSeq" id="WP_202996106.1">
    <property type="nucleotide sequence ID" value="NZ_JAENHO010000011.1"/>
</dbReference>
<evidence type="ECO:0000256" key="2">
    <source>
        <dbReference type="ARBA" id="ARBA00022630"/>
    </source>
</evidence>
<evidence type="ECO:0000256" key="4">
    <source>
        <dbReference type="ARBA" id="ARBA00023002"/>
    </source>
</evidence>
<evidence type="ECO:0000256" key="5">
    <source>
        <dbReference type="ARBA" id="ARBA00023033"/>
    </source>
</evidence>
<dbReference type="PRINTS" id="PR00420">
    <property type="entry name" value="RNGMNOXGNASE"/>
</dbReference>
<dbReference type="InterPro" id="IPR050493">
    <property type="entry name" value="FAD-dep_Monooxygenase_BioMet"/>
</dbReference>
<evidence type="ECO:0000313" key="7">
    <source>
        <dbReference type="EMBL" id="MBL7259402.1"/>
    </source>
</evidence>
<keyword evidence="8" id="KW-1185">Reference proteome</keyword>
<dbReference type="SUPFAM" id="SSF54373">
    <property type="entry name" value="FAD-linked reductases, C-terminal domain"/>
    <property type="match status" value="1"/>
</dbReference>
<evidence type="ECO:0000256" key="3">
    <source>
        <dbReference type="ARBA" id="ARBA00022827"/>
    </source>
</evidence>
<dbReference type="Gene3D" id="3.50.50.60">
    <property type="entry name" value="FAD/NAD(P)-binding domain"/>
    <property type="match status" value="1"/>
</dbReference>
<dbReference type="EMBL" id="JAENHO010000011">
    <property type="protein sequence ID" value="MBL7259402.1"/>
    <property type="molecule type" value="Genomic_DNA"/>
</dbReference>
<comment type="cofactor">
    <cofactor evidence="1">
        <name>FAD</name>
        <dbReference type="ChEBI" id="CHEBI:57692"/>
    </cofactor>
</comment>
<keyword evidence="5 7" id="KW-0503">Monooxygenase</keyword>
<name>A0ABS1VY33_9ACTN</name>
<dbReference type="PANTHER" id="PTHR13789:SF318">
    <property type="entry name" value="GERANYLGERANYL DIPHOSPHATE REDUCTASE"/>
    <property type="match status" value="1"/>
</dbReference>
<dbReference type="InterPro" id="IPR002938">
    <property type="entry name" value="FAD-bd"/>
</dbReference>
<keyword evidence="3" id="KW-0274">FAD</keyword>